<dbReference type="Pfam" id="PF10642">
    <property type="entry name" value="Tom5"/>
    <property type="match status" value="1"/>
</dbReference>
<gene>
    <name evidence="12" type="primary">LOC113205970</name>
</gene>
<evidence type="ECO:0000256" key="7">
    <source>
        <dbReference type="ARBA" id="ARBA00023128"/>
    </source>
</evidence>
<accession>A0A6J1S963</accession>
<feature type="transmembrane region" description="Helical" evidence="10">
    <location>
        <begin position="21"/>
        <end position="39"/>
    </location>
</feature>
<comment type="similarity">
    <text evidence="9">Belongs to the Tom5 family.</text>
</comment>
<evidence type="ECO:0000256" key="1">
    <source>
        <dbReference type="ARBA" id="ARBA00004572"/>
    </source>
</evidence>
<dbReference type="AlphaFoldDB" id="A0A6J1S963"/>
<evidence type="ECO:0000256" key="6">
    <source>
        <dbReference type="ARBA" id="ARBA00022989"/>
    </source>
</evidence>
<keyword evidence="8 10" id="KW-0472">Membrane</keyword>
<keyword evidence="2" id="KW-0813">Transport</keyword>
<dbReference type="GO" id="GO:0005741">
    <property type="term" value="C:mitochondrial outer membrane"/>
    <property type="evidence" value="ECO:0007669"/>
    <property type="project" value="UniProtKB-SubCell"/>
</dbReference>
<dbReference type="RefSeq" id="XP_026277597.1">
    <property type="nucleotide sequence ID" value="XM_026421812.2"/>
</dbReference>
<proteinExistence type="inferred from homology"/>
<dbReference type="OrthoDB" id="10287013at2759"/>
<keyword evidence="11" id="KW-1185">Reference proteome</keyword>
<evidence type="ECO:0000256" key="9">
    <source>
        <dbReference type="ARBA" id="ARBA00025716"/>
    </source>
</evidence>
<protein>
    <submittedName>
        <fullName evidence="12">Uncharacterized protein LOC113205970</fullName>
    </submittedName>
</protein>
<comment type="subcellular location">
    <subcellularLocation>
        <location evidence="1">Mitochondrion outer membrane</location>
        <topology evidence="1">Single-pass membrane protein</topology>
    </subcellularLocation>
</comment>
<dbReference type="GO" id="GO:0015031">
    <property type="term" value="P:protein transport"/>
    <property type="evidence" value="ECO:0007669"/>
    <property type="project" value="UniProtKB-KW"/>
</dbReference>
<dbReference type="GO" id="GO:0006626">
    <property type="term" value="P:protein targeting to mitochondrion"/>
    <property type="evidence" value="ECO:0007669"/>
    <property type="project" value="UniProtKB-ARBA"/>
</dbReference>
<keyword evidence="7" id="KW-0496">Mitochondrion</keyword>
<organism evidence="11 12">
    <name type="scientific">Frankliniella occidentalis</name>
    <name type="common">Western flower thrips</name>
    <name type="synonym">Euthrips occidentalis</name>
    <dbReference type="NCBI Taxonomy" id="133901"/>
    <lineage>
        <taxon>Eukaryota</taxon>
        <taxon>Metazoa</taxon>
        <taxon>Ecdysozoa</taxon>
        <taxon>Arthropoda</taxon>
        <taxon>Hexapoda</taxon>
        <taxon>Insecta</taxon>
        <taxon>Pterygota</taxon>
        <taxon>Neoptera</taxon>
        <taxon>Paraneoptera</taxon>
        <taxon>Thysanoptera</taxon>
        <taxon>Terebrantia</taxon>
        <taxon>Thripoidea</taxon>
        <taxon>Thripidae</taxon>
        <taxon>Frankliniella</taxon>
    </lineage>
</organism>
<evidence type="ECO:0000256" key="10">
    <source>
        <dbReference type="SAM" id="Phobius"/>
    </source>
</evidence>
<evidence type="ECO:0000256" key="3">
    <source>
        <dbReference type="ARBA" id="ARBA00022692"/>
    </source>
</evidence>
<sequence length="54" mass="5862">MLRIQGRGGDPAEEKRKVREGVINSFVSFGVLITIIRLVPHAINMLSSSGVQPS</sequence>
<reference evidence="12" key="1">
    <citation type="submission" date="2025-08" db="UniProtKB">
        <authorList>
            <consortium name="RefSeq"/>
        </authorList>
    </citation>
    <scope>IDENTIFICATION</scope>
    <source>
        <tissue evidence="12">Whole organism</tissue>
    </source>
</reference>
<dbReference type="GeneID" id="113205970"/>
<dbReference type="KEGG" id="foc:113205970"/>
<keyword evidence="3 10" id="KW-0812">Transmembrane</keyword>
<name>A0A6J1S963_FRAOC</name>
<dbReference type="InterPro" id="IPR019603">
    <property type="entry name" value="Tom5"/>
</dbReference>
<evidence type="ECO:0000256" key="5">
    <source>
        <dbReference type="ARBA" id="ARBA00022927"/>
    </source>
</evidence>
<evidence type="ECO:0000256" key="2">
    <source>
        <dbReference type="ARBA" id="ARBA00022448"/>
    </source>
</evidence>
<keyword evidence="4" id="KW-1000">Mitochondrion outer membrane</keyword>
<evidence type="ECO:0000256" key="4">
    <source>
        <dbReference type="ARBA" id="ARBA00022787"/>
    </source>
</evidence>
<evidence type="ECO:0000313" key="12">
    <source>
        <dbReference type="RefSeq" id="XP_026277597.1"/>
    </source>
</evidence>
<keyword evidence="6 10" id="KW-1133">Transmembrane helix</keyword>
<keyword evidence="5" id="KW-0653">Protein transport</keyword>
<evidence type="ECO:0000313" key="11">
    <source>
        <dbReference type="Proteomes" id="UP000504606"/>
    </source>
</evidence>
<evidence type="ECO:0000256" key="8">
    <source>
        <dbReference type="ARBA" id="ARBA00023136"/>
    </source>
</evidence>
<dbReference type="Proteomes" id="UP000504606">
    <property type="component" value="Unplaced"/>
</dbReference>